<dbReference type="EMBL" id="CP018911">
    <property type="protein sequence ID" value="AZU04785.1"/>
    <property type="molecule type" value="Genomic_DNA"/>
</dbReference>
<gene>
    <name evidence="1" type="ORF">X907_2270</name>
</gene>
<reference evidence="1 2" key="1">
    <citation type="submission" date="2016-12" db="EMBL/GenBank/DDBJ databases">
        <title>The genome of dimorphic prosthecate Glycocaulis alkaliphilus 6b-8t, isolated from crude oil dictates its adaptability in petroleum environments.</title>
        <authorList>
            <person name="Wu X.-L."/>
            <person name="Geng S."/>
        </authorList>
    </citation>
    <scope>NUCLEOTIDE SEQUENCE [LARGE SCALE GENOMIC DNA]</scope>
    <source>
        <strain evidence="1 2">6B-8</strain>
    </source>
</reference>
<dbReference type="KEGG" id="gak:X907_2270"/>
<name>A0A3T0EBC7_9PROT</name>
<dbReference type="Proteomes" id="UP000286954">
    <property type="component" value="Chromosome"/>
</dbReference>
<dbReference type="OrthoDB" id="8480887at2"/>
<organism evidence="1 2">
    <name type="scientific">Glycocaulis alkaliphilus</name>
    <dbReference type="NCBI Taxonomy" id="1434191"/>
    <lineage>
        <taxon>Bacteria</taxon>
        <taxon>Pseudomonadati</taxon>
        <taxon>Pseudomonadota</taxon>
        <taxon>Alphaproteobacteria</taxon>
        <taxon>Maricaulales</taxon>
        <taxon>Maricaulaceae</taxon>
        <taxon>Glycocaulis</taxon>
    </lineage>
</organism>
<sequence length="101" mass="11635">MNDTQAPRKTFLQRLIAVRLRDLLVLFLLCVLAGVVLALFNVDPAELWVDFFGTIARAWDRFFLIITESLGWSVRYFLLGAVLVIPIWIVWRIISAASRRS</sequence>
<dbReference type="InterPro" id="IPR045594">
    <property type="entry name" value="DUF6460"/>
</dbReference>
<evidence type="ECO:0000313" key="1">
    <source>
        <dbReference type="EMBL" id="AZU04785.1"/>
    </source>
</evidence>
<proteinExistence type="predicted"/>
<dbReference type="RefSeq" id="WP_127568018.1">
    <property type="nucleotide sequence ID" value="NZ_BMFB01000001.1"/>
</dbReference>
<dbReference type="Pfam" id="PF20061">
    <property type="entry name" value="DUF6460"/>
    <property type="match status" value="1"/>
</dbReference>
<keyword evidence="2" id="KW-1185">Reference proteome</keyword>
<evidence type="ECO:0000313" key="2">
    <source>
        <dbReference type="Proteomes" id="UP000286954"/>
    </source>
</evidence>
<dbReference type="AlphaFoldDB" id="A0A3T0EBC7"/>
<accession>A0A3T0EBC7</accession>
<protein>
    <submittedName>
        <fullName evidence="1">Uncharacterized protein</fullName>
    </submittedName>
</protein>